<organism evidence="3 4">
    <name type="scientific">Roseinatronobacter alkalisoli</name>
    <dbReference type="NCBI Taxonomy" id="3028235"/>
    <lineage>
        <taxon>Bacteria</taxon>
        <taxon>Pseudomonadati</taxon>
        <taxon>Pseudomonadota</taxon>
        <taxon>Alphaproteobacteria</taxon>
        <taxon>Rhodobacterales</taxon>
        <taxon>Paracoccaceae</taxon>
        <taxon>Roseinatronobacter</taxon>
    </lineage>
</organism>
<evidence type="ECO:0000259" key="2">
    <source>
        <dbReference type="PROSITE" id="PS50222"/>
    </source>
</evidence>
<dbReference type="PROSITE" id="PS50222">
    <property type="entry name" value="EF_HAND_2"/>
    <property type="match status" value="2"/>
</dbReference>
<dbReference type="InterPro" id="IPR018247">
    <property type="entry name" value="EF_Hand_1_Ca_BS"/>
</dbReference>
<dbReference type="Pfam" id="PF13202">
    <property type="entry name" value="EF-hand_5"/>
    <property type="match status" value="2"/>
</dbReference>
<dbReference type="Gene3D" id="1.10.238.10">
    <property type="entry name" value="EF-hand"/>
    <property type="match status" value="2"/>
</dbReference>
<dbReference type="InterPro" id="IPR002048">
    <property type="entry name" value="EF_hand_dom"/>
</dbReference>
<feature type="compositionally biased region" description="Gly residues" evidence="1">
    <location>
        <begin position="159"/>
        <end position="170"/>
    </location>
</feature>
<accession>A0ABT5T3H0</accession>
<dbReference type="SUPFAM" id="SSF47473">
    <property type="entry name" value="EF-hand"/>
    <property type="match status" value="1"/>
</dbReference>
<feature type="region of interest" description="Disordered" evidence="1">
    <location>
        <begin position="151"/>
        <end position="170"/>
    </location>
</feature>
<gene>
    <name evidence="3" type="ORF">PUT78_00575</name>
</gene>
<evidence type="ECO:0000256" key="1">
    <source>
        <dbReference type="SAM" id="MobiDB-lite"/>
    </source>
</evidence>
<reference evidence="3" key="1">
    <citation type="submission" date="2023-02" db="EMBL/GenBank/DDBJ databases">
        <title>Description of Roseinatronobacter alkalisoli sp. nov., an alkaliphilic bacerium isolated from soda soil.</title>
        <authorList>
            <person name="Wei W."/>
        </authorList>
    </citation>
    <scope>NUCLEOTIDE SEQUENCE</scope>
    <source>
        <strain evidence="3">HJB301</strain>
    </source>
</reference>
<protein>
    <recommendedName>
        <fullName evidence="2">EF-hand domain-containing protein</fullName>
    </recommendedName>
</protein>
<dbReference type="EMBL" id="JAQZSM010000001">
    <property type="protein sequence ID" value="MDD7969579.1"/>
    <property type="molecule type" value="Genomic_DNA"/>
</dbReference>
<feature type="domain" description="EF-hand" evidence="2">
    <location>
        <begin position="113"/>
        <end position="148"/>
    </location>
</feature>
<evidence type="ECO:0000313" key="4">
    <source>
        <dbReference type="Proteomes" id="UP001431784"/>
    </source>
</evidence>
<feature type="domain" description="EF-hand" evidence="2">
    <location>
        <begin position="34"/>
        <end position="60"/>
    </location>
</feature>
<keyword evidence="4" id="KW-1185">Reference proteome</keyword>
<dbReference type="InterPro" id="IPR011992">
    <property type="entry name" value="EF-hand-dom_pair"/>
</dbReference>
<evidence type="ECO:0000313" key="3">
    <source>
        <dbReference type="EMBL" id="MDD7969579.1"/>
    </source>
</evidence>
<sequence length="170" mass="18904">MTHPLMLMIGVTALGFSTLTADARSTGRPAMPGFEQLDHNQSGSITLEDFQTHLQTMRSDRQDQIVTKLMEHANDDGLLNESALRAGLDALAEDRRTAMTGQRRARDASPRGDSAEFAERMFGRIDANGDGVVDAQEYDAFTERMQARMMRHDEHRQGGRWGGPGRRGQD</sequence>
<comment type="caution">
    <text evidence="3">The sequence shown here is derived from an EMBL/GenBank/DDBJ whole genome shotgun (WGS) entry which is preliminary data.</text>
</comment>
<dbReference type="Proteomes" id="UP001431784">
    <property type="component" value="Unassembled WGS sequence"/>
</dbReference>
<name>A0ABT5T3H0_9RHOB</name>
<dbReference type="PROSITE" id="PS00018">
    <property type="entry name" value="EF_HAND_1"/>
    <property type="match status" value="2"/>
</dbReference>
<dbReference type="RefSeq" id="WP_274350046.1">
    <property type="nucleotide sequence ID" value="NZ_JAQZSM010000001.1"/>
</dbReference>
<proteinExistence type="predicted"/>